<reference evidence="3" key="1">
    <citation type="submission" date="2025-08" db="UniProtKB">
        <authorList>
            <consortium name="RefSeq"/>
        </authorList>
    </citation>
    <scope>IDENTIFICATION</scope>
</reference>
<name>A0A2Y9RSY2_TRIMA</name>
<keyword evidence="2" id="KW-1185">Reference proteome</keyword>
<organism evidence="2 3">
    <name type="scientific">Trichechus manatus latirostris</name>
    <name type="common">Florida manatee</name>
    <dbReference type="NCBI Taxonomy" id="127582"/>
    <lineage>
        <taxon>Eukaryota</taxon>
        <taxon>Metazoa</taxon>
        <taxon>Chordata</taxon>
        <taxon>Craniata</taxon>
        <taxon>Vertebrata</taxon>
        <taxon>Euteleostomi</taxon>
        <taxon>Mammalia</taxon>
        <taxon>Eutheria</taxon>
        <taxon>Afrotheria</taxon>
        <taxon>Sirenia</taxon>
        <taxon>Trichechidae</taxon>
        <taxon>Trichechus</taxon>
    </lineage>
</organism>
<dbReference type="CDD" id="cd07765">
    <property type="entry name" value="KRAB_A-box"/>
    <property type="match status" value="1"/>
</dbReference>
<evidence type="ECO:0000313" key="3">
    <source>
        <dbReference type="RefSeq" id="XP_023598070.1"/>
    </source>
</evidence>
<dbReference type="GeneID" id="101342376"/>
<dbReference type="STRING" id="127582.A0A2Y9RSY2"/>
<feature type="domain" description="KRAB" evidence="1">
    <location>
        <begin position="63"/>
        <end position="93"/>
    </location>
</feature>
<dbReference type="GO" id="GO:0006355">
    <property type="term" value="P:regulation of DNA-templated transcription"/>
    <property type="evidence" value="ECO:0007669"/>
    <property type="project" value="InterPro"/>
</dbReference>
<feature type="non-terminal residue" evidence="3">
    <location>
        <position position="93"/>
    </location>
</feature>
<dbReference type="Pfam" id="PF01352">
    <property type="entry name" value="KRAB"/>
    <property type="match status" value="1"/>
</dbReference>
<dbReference type="PANTHER" id="PTHR23232">
    <property type="entry name" value="KRAB DOMAIN C2H2 ZINC FINGER"/>
    <property type="match status" value="1"/>
</dbReference>
<dbReference type="InterPro" id="IPR050169">
    <property type="entry name" value="Krueppel_C2H2_ZnF"/>
</dbReference>
<dbReference type="InterPro" id="IPR036051">
    <property type="entry name" value="KRAB_dom_sf"/>
</dbReference>
<gene>
    <name evidence="3" type="primary">LOC101342376</name>
</gene>
<accession>A0A2Y9RSY2</accession>
<dbReference type="KEGG" id="tmu:101342376"/>
<sequence length="93" mass="10781">MWTLEPQIFLQKAHEEEEGIAPYLMANASFAGQQVCGAPHTVMPEVELTDQLFTVLPVDHELVTFRDVVISFSQEEWEYLDSSQKDLYWDVMM</sequence>
<dbReference type="InterPro" id="IPR001909">
    <property type="entry name" value="KRAB"/>
</dbReference>
<dbReference type="AlphaFoldDB" id="A0A2Y9RSY2"/>
<dbReference type="InParanoid" id="A0A2Y9RSY2"/>
<evidence type="ECO:0000313" key="2">
    <source>
        <dbReference type="Proteomes" id="UP000248480"/>
    </source>
</evidence>
<dbReference type="Gene3D" id="6.10.140.140">
    <property type="match status" value="1"/>
</dbReference>
<dbReference type="PROSITE" id="PS50805">
    <property type="entry name" value="KRAB"/>
    <property type="match status" value="1"/>
</dbReference>
<dbReference type="SUPFAM" id="SSF109640">
    <property type="entry name" value="KRAB domain (Kruppel-associated box)"/>
    <property type="match status" value="1"/>
</dbReference>
<dbReference type="RefSeq" id="XP_023598070.1">
    <property type="nucleotide sequence ID" value="XM_023742302.1"/>
</dbReference>
<dbReference type="Proteomes" id="UP000248480">
    <property type="component" value="Unplaced"/>
</dbReference>
<proteinExistence type="predicted"/>
<evidence type="ECO:0000259" key="1">
    <source>
        <dbReference type="PROSITE" id="PS50805"/>
    </source>
</evidence>
<protein>
    <submittedName>
        <fullName evidence="3">Zinc finger protein 529</fullName>
    </submittedName>
</protein>
<dbReference type="PANTHER" id="PTHR23232:SF163">
    <property type="entry name" value="ZINC FINGER PROTEIN 589"/>
    <property type="match status" value="1"/>
</dbReference>